<keyword evidence="2" id="KW-1185">Reference proteome</keyword>
<accession>A0ABY7FHJ3</accession>
<proteinExistence type="predicted"/>
<dbReference type="Proteomes" id="UP001164746">
    <property type="component" value="Chromosome 11"/>
</dbReference>
<protein>
    <submittedName>
        <fullName evidence="1">Uncharacterized protein</fullName>
    </submittedName>
</protein>
<name>A0ABY7FHJ3_MYAAR</name>
<evidence type="ECO:0000313" key="1">
    <source>
        <dbReference type="EMBL" id="WAR20634.1"/>
    </source>
</evidence>
<sequence>MSGTQPSIPTRC</sequence>
<organism evidence="1 2">
    <name type="scientific">Mya arenaria</name>
    <name type="common">Soft-shell clam</name>
    <dbReference type="NCBI Taxonomy" id="6604"/>
    <lineage>
        <taxon>Eukaryota</taxon>
        <taxon>Metazoa</taxon>
        <taxon>Spiralia</taxon>
        <taxon>Lophotrochozoa</taxon>
        <taxon>Mollusca</taxon>
        <taxon>Bivalvia</taxon>
        <taxon>Autobranchia</taxon>
        <taxon>Heteroconchia</taxon>
        <taxon>Euheterodonta</taxon>
        <taxon>Imparidentia</taxon>
        <taxon>Neoheterodontei</taxon>
        <taxon>Myida</taxon>
        <taxon>Myoidea</taxon>
        <taxon>Myidae</taxon>
        <taxon>Mya</taxon>
    </lineage>
</organism>
<evidence type="ECO:0000313" key="2">
    <source>
        <dbReference type="Proteomes" id="UP001164746"/>
    </source>
</evidence>
<gene>
    <name evidence="1" type="ORF">MAR_002472</name>
</gene>
<dbReference type="EMBL" id="CP111022">
    <property type="protein sequence ID" value="WAR20634.1"/>
    <property type="molecule type" value="Genomic_DNA"/>
</dbReference>
<reference evidence="1" key="1">
    <citation type="submission" date="2022-11" db="EMBL/GenBank/DDBJ databases">
        <title>Centuries of genome instability and evolution in soft-shell clam transmissible cancer (bioRxiv).</title>
        <authorList>
            <person name="Hart S.F.M."/>
            <person name="Yonemitsu M.A."/>
            <person name="Giersch R.M."/>
            <person name="Beal B.F."/>
            <person name="Arriagada G."/>
            <person name="Davis B.W."/>
            <person name="Ostrander E.A."/>
            <person name="Goff S.P."/>
            <person name="Metzger M.J."/>
        </authorList>
    </citation>
    <scope>NUCLEOTIDE SEQUENCE</scope>
    <source>
        <strain evidence="1">MELC-2E11</strain>
        <tissue evidence="1">Siphon/mantle</tissue>
    </source>
</reference>